<proteinExistence type="predicted"/>
<keyword evidence="3" id="KW-1185">Reference proteome</keyword>
<sequence length="236" mass="24524">MNHYDGPAFFRKYRNPNSQVNRSAAASQSPTSAAQPARPTRAQSAAPMRPRQVEATSQAAFSGGTHGSFRPSHVPEQLKSALNDGGIIRSTDDRNYLEIEASLHKQLDSFLLFTDATADDPTVVDLQQPLPASQAAPQSDAGPTVVFKPTQPQSAVAPVEVFEPVQPVAPVVRAAMPNAPTEVFEPTNLAPVSATSSAESATPLAASAARSADSAESATAESATAESATAESATAE</sequence>
<evidence type="ECO:0000313" key="2">
    <source>
        <dbReference type="EMBL" id="MFB9769977.1"/>
    </source>
</evidence>
<feature type="region of interest" description="Disordered" evidence="1">
    <location>
        <begin position="190"/>
        <end position="236"/>
    </location>
</feature>
<name>A0ABV5WVN2_9LACO</name>
<keyword evidence="2" id="KW-0132">Cell division</keyword>
<organism evidence="2 3">
    <name type="scientific">Lactiplantibacillus modestisalitolerans</name>
    <dbReference type="NCBI Taxonomy" id="1457219"/>
    <lineage>
        <taxon>Bacteria</taxon>
        <taxon>Bacillati</taxon>
        <taxon>Bacillota</taxon>
        <taxon>Bacilli</taxon>
        <taxon>Lactobacillales</taxon>
        <taxon>Lactobacillaceae</taxon>
        <taxon>Lactiplantibacillus</taxon>
    </lineage>
</organism>
<dbReference type="EMBL" id="JBHLZY010000022">
    <property type="protein sequence ID" value="MFB9769977.1"/>
    <property type="molecule type" value="Genomic_DNA"/>
</dbReference>
<protein>
    <submittedName>
        <fullName evidence="2">Cell division protein FtsK</fullName>
    </submittedName>
</protein>
<comment type="caution">
    <text evidence="2">The sequence shown here is derived from an EMBL/GenBank/DDBJ whole genome shotgun (WGS) entry which is preliminary data.</text>
</comment>
<dbReference type="GO" id="GO:0051301">
    <property type="term" value="P:cell division"/>
    <property type="evidence" value="ECO:0007669"/>
    <property type="project" value="UniProtKB-KW"/>
</dbReference>
<feature type="compositionally biased region" description="Low complexity" evidence="1">
    <location>
        <begin position="193"/>
        <end position="236"/>
    </location>
</feature>
<evidence type="ECO:0000256" key="1">
    <source>
        <dbReference type="SAM" id="MobiDB-lite"/>
    </source>
</evidence>
<gene>
    <name evidence="2" type="ORF">ACFFLI_08910</name>
</gene>
<evidence type="ECO:0000313" key="3">
    <source>
        <dbReference type="Proteomes" id="UP001589691"/>
    </source>
</evidence>
<reference evidence="2 3" key="1">
    <citation type="submission" date="2024-09" db="EMBL/GenBank/DDBJ databases">
        <authorList>
            <person name="Sun Q."/>
            <person name="Mori K."/>
        </authorList>
    </citation>
    <scope>NUCLEOTIDE SEQUENCE [LARGE SCALE GENOMIC DNA]</scope>
    <source>
        <strain evidence="2 3">TBRC 4576</strain>
    </source>
</reference>
<dbReference type="Proteomes" id="UP001589691">
    <property type="component" value="Unassembled WGS sequence"/>
</dbReference>
<keyword evidence="2" id="KW-0131">Cell cycle</keyword>
<feature type="non-terminal residue" evidence="2">
    <location>
        <position position="236"/>
    </location>
</feature>
<accession>A0ABV5WVN2</accession>
<feature type="region of interest" description="Disordered" evidence="1">
    <location>
        <begin position="1"/>
        <end position="73"/>
    </location>
</feature>
<feature type="compositionally biased region" description="Low complexity" evidence="1">
    <location>
        <begin position="22"/>
        <end position="47"/>
    </location>
</feature>